<dbReference type="PANTHER" id="PTHR48081:SF8">
    <property type="entry name" value="ALPHA_BETA HYDROLASE FOLD-3 DOMAIN-CONTAINING PROTEIN-RELATED"/>
    <property type="match status" value="1"/>
</dbReference>
<dbReference type="InterPro" id="IPR013094">
    <property type="entry name" value="AB_hydrolase_3"/>
</dbReference>
<dbReference type="Pfam" id="PF07859">
    <property type="entry name" value="Abhydrolase_3"/>
    <property type="match status" value="1"/>
</dbReference>
<reference evidence="3 4" key="1">
    <citation type="submission" date="2024-03" db="EMBL/GenBank/DDBJ databases">
        <title>First Report of Pectobacterium brasiliscabiei causing potato scab in china.</title>
        <authorList>
            <person name="Handique U."/>
        </authorList>
    </citation>
    <scope>NUCLEOTIDE SEQUENCE [LARGE SCALE GENOMIC DNA]</scope>
    <source>
        <strain evidence="3 4">ZRIMU1503</strain>
    </source>
</reference>
<proteinExistence type="predicted"/>
<dbReference type="Gene3D" id="3.40.50.1820">
    <property type="entry name" value="alpha/beta hydrolase"/>
    <property type="match status" value="1"/>
</dbReference>
<dbReference type="InterPro" id="IPR029058">
    <property type="entry name" value="AB_hydrolase_fold"/>
</dbReference>
<evidence type="ECO:0000313" key="4">
    <source>
        <dbReference type="Proteomes" id="UP001365781"/>
    </source>
</evidence>
<feature type="domain" description="Alpha/beta hydrolase fold-3" evidence="2">
    <location>
        <begin position="109"/>
        <end position="321"/>
    </location>
</feature>
<dbReference type="EMBL" id="JBBAYM010000001">
    <property type="protein sequence ID" value="MEI5607786.1"/>
    <property type="molecule type" value="Genomic_DNA"/>
</dbReference>
<keyword evidence="4" id="KW-1185">Reference proteome</keyword>
<dbReference type="InterPro" id="IPR050300">
    <property type="entry name" value="GDXG_lipolytic_enzyme"/>
</dbReference>
<dbReference type="GO" id="GO:0016787">
    <property type="term" value="F:hydrolase activity"/>
    <property type="evidence" value="ECO:0007669"/>
    <property type="project" value="UniProtKB-KW"/>
</dbReference>
<organism evidence="3 4">
    <name type="scientific">Streptomyces brasiliscabiei</name>
    <dbReference type="NCBI Taxonomy" id="2736302"/>
    <lineage>
        <taxon>Bacteria</taxon>
        <taxon>Bacillati</taxon>
        <taxon>Actinomycetota</taxon>
        <taxon>Actinomycetes</taxon>
        <taxon>Kitasatosporales</taxon>
        <taxon>Streptomycetaceae</taxon>
        <taxon>Streptomyces</taxon>
    </lineage>
</organism>
<protein>
    <submittedName>
        <fullName evidence="3">Alpha/beta hydrolase</fullName>
    </submittedName>
</protein>
<dbReference type="RefSeq" id="WP_336556365.1">
    <property type="nucleotide sequence ID" value="NZ_JBBAYM010000001.1"/>
</dbReference>
<comment type="caution">
    <text evidence="3">The sequence shown here is derived from an EMBL/GenBank/DDBJ whole genome shotgun (WGS) entry which is preliminary data.</text>
</comment>
<dbReference type="Proteomes" id="UP001365781">
    <property type="component" value="Unassembled WGS sequence"/>
</dbReference>
<dbReference type="SUPFAM" id="SSF53474">
    <property type="entry name" value="alpha/beta-Hydrolases"/>
    <property type="match status" value="1"/>
</dbReference>
<sequence>MSTSPRSRSPRFALAGHIMRWLPAPLLRAVMHRRADGKGAPMPPFHDLVAFLEALGPAAERVMSRNDGIDLRTRFPELAAVSHRPLRIGPAEVPARVYRNPDVPARAALVWVHGGAYVSGSLDMHESDWVASALAGRGIPVLALDYRKALHGVRYPVPRDDVLAGWHWAVEHSEESLGVAPDALHLGGASAGGNLAASATRYLLDHGAPPPRSLALAYATLHGSVPAWEPAALAAVREATHGTCFEPDWLTDKNLHYAGKGHFDDPAAFPGEGEPLPGHPPTLLVNCENDTVRPSAERFAQQLAAAGVPCGEHLLSGASHGSLDRPTAPDGQEALALIEGWITAHS</sequence>
<gene>
    <name evidence="3" type="ORF">WB403_01260</name>
</gene>
<keyword evidence="1 3" id="KW-0378">Hydrolase</keyword>
<accession>A0ABU8G3L8</accession>
<evidence type="ECO:0000259" key="2">
    <source>
        <dbReference type="Pfam" id="PF07859"/>
    </source>
</evidence>
<dbReference type="PANTHER" id="PTHR48081">
    <property type="entry name" value="AB HYDROLASE SUPERFAMILY PROTEIN C4A8.06C"/>
    <property type="match status" value="1"/>
</dbReference>
<name>A0ABU8G3L8_9ACTN</name>
<evidence type="ECO:0000313" key="3">
    <source>
        <dbReference type="EMBL" id="MEI5607786.1"/>
    </source>
</evidence>
<evidence type="ECO:0000256" key="1">
    <source>
        <dbReference type="ARBA" id="ARBA00022801"/>
    </source>
</evidence>